<organism evidence="1 2">
    <name type="scientific">Lyngbya aestuarii BL J</name>
    <dbReference type="NCBI Taxonomy" id="1348334"/>
    <lineage>
        <taxon>Bacteria</taxon>
        <taxon>Bacillati</taxon>
        <taxon>Cyanobacteriota</taxon>
        <taxon>Cyanophyceae</taxon>
        <taxon>Oscillatoriophycideae</taxon>
        <taxon>Oscillatoriales</taxon>
        <taxon>Microcoleaceae</taxon>
        <taxon>Lyngbya</taxon>
    </lineage>
</organism>
<dbReference type="EMBL" id="AUZM01000058">
    <property type="protein sequence ID" value="ERT05428.1"/>
    <property type="molecule type" value="Genomic_DNA"/>
</dbReference>
<proteinExistence type="predicted"/>
<sequence>MSLDLHPEITLTSVSDWLASEVPFSGEYQPGTWVKLRELPNPYSHDEALLLCENAANQWIAWIPDHGETILGRHQFFR</sequence>
<evidence type="ECO:0000313" key="1">
    <source>
        <dbReference type="EMBL" id="ERT05428.1"/>
    </source>
</evidence>
<keyword evidence="2" id="KW-1185">Reference proteome</keyword>
<dbReference type="RefSeq" id="WP_023068348.1">
    <property type="nucleotide sequence ID" value="NZ_AUZM01000058.1"/>
</dbReference>
<protein>
    <submittedName>
        <fullName evidence="1">Uncharacterized protein</fullName>
    </submittedName>
</protein>
<dbReference type="AlphaFoldDB" id="U7QC97"/>
<reference evidence="1 2" key="1">
    <citation type="journal article" date="2013" name="Front. Microbiol.">
        <title>Comparative genomic analyses of the cyanobacterium, Lyngbya aestuarii BL J, a powerful hydrogen producer.</title>
        <authorList>
            <person name="Kothari A."/>
            <person name="Vaughn M."/>
            <person name="Garcia-Pichel F."/>
        </authorList>
    </citation>
    <scope>NUCLEOTIDE SEQUENCE [LARGE SCALE GENOMIC DNA]</scope>
    <source>
        <strain evidence="1 2">BL J</strain>
    </source>
</reference>
<dbReference type="Proteomes" id="UP000017127">
    <property type="component" value="Unassembled WGS sequence"/>
</dbReference>
<evidence type="ECO:0000313" key="2">
    <source>
        <dbReference type="Proteomes" id="UP000017127"/>
    </source>
</evidence>
<gene>
    <name evidence="1" type="ORF">M595_4626</name>
</gene>
<accession>U7QC97</accession>
<comment type="caution">
    <text evidence="1">The sequence shown here is derived from an EMBL/GenBank/DDBJ whole genome shotgun (WGS) entry which is preliminary data.</text>
</comment>
<name>U7QC97_9CYAN</name>